<feature type="transmembrane region" description="Helical" evidence="1">
    <location>
        <begin position="56"/>
        <end position="78"/>
    </location>
</feature>
<accession>A0A252B2M0</accession>
<dbReference type="EMBL" id="BAMX01000007">
    <property type="protein sequence ID" value="GAN65301.1"/>
    <property type="molecule type" value="Genomic_DNA"/>
</dbReference>
<evidence type="ECO:0000313" key="3">
    <source>
        <dbReference type="EMBL" id="GAN65301.1"/>
    </source>
</evidence>
<sequence length="82" mass="9190">MPTPQAPQPAFLRKVEELNGGRSIWANLGAFLCVLGMMGAANYICKFALHADMSYVLRILVVAMACYFFVPPLVLWLWRGRS</sequence>
<keyword evidence="1" id="KW-0472">Membrane</keyword>
<reference evidence="7 8" key="2">
    <citation type="submission" date="2014-06" db="EMBL/GenBank/DDBJ databases">
        <authorList>
            <person name="Ju J."/>
            <person name="Zhang J."/>
        </authorList>
    </citation>
    <scope>NUCLEOTIDE SEQUENCE [LARGE SCALE GENOMIC DNA]</scope>
    <source>
        <strain evidence="4">DmW_045</strain>
        <strain evidence="5">DmW_048</strain>
    </source>
</reference>
<dbReference type="KEGG" id="aot:AcetOri_orf02635"/>
<protein>
    <submittedName>
        <fullName evidence="5">Uncharacterized protein</fullName>
    </submittedName>
</protein>
<organism evidence="5 8">
    <name type="scientific">Acetobacter orientalis</name>
    <dbReference type="NCBI Taxonomy" id="146474"/>
    <lineage>
        <taxon>Bacteria</taxon>
        <taxon>Pseudomonadati</taxon>
        <taxon>Pseudomonadota</taxon>
        <taxon>Alphaproteobacteria</taxon>
        <taxon>Acetobacterales</taxon>
        <taxon>Acetobacteraceae</taxon>
        <taxon>Acetobacter</taxon>
    </lineage>
</organism>
<gene>
    <name evidence="3" type="ORF">Abor_007_049</name>
    <name evidence="2" type="ORF">AcetOrient_orf02635</name>
    <name evidence="4" type="ORF">HK12_11135</name>
    <name evidence="5" type="ORF">HK15_13380</name>
</gene>
<evidence type="ECO:0000313" key="4">
    <source>
        <dbReference type="EMBL" id="OUI79833.1"/>
    </source>
</evidence>
<dbReference type="EMBL" id="JOOY01000083">
    <property type="protein sequence ID" value="OUI98613.1"/>
    <property type="molecule type" value="Genomic_DNA"/>
</dbReference>
<accession>A0A0D6NIU5</accession>
<name>A0A252B2M0_9PROT</name>
<dbReference type="Proteomes" id="UP000270034">
    <property type="component" value="Chromosome"/>
</dbReference>
<dbReference type="RefSeq" id="WP_052946344.1">
    <property type="nucleotide sequence ID" value="NZ_BAMX01000007.1"/>
</dbReference>
<proteinExistence type="predicted"/>
<reference evidence="2 9" key="3">
    <citation type="submission" date="2018-02" db="EMBL/GenBank/DDBJ databases">
        <title>Acetobacter orientalis genome.</title>
        <authorList>
            <person name="Nakashima N."/>
            <person name="Tamura T."/>
        </authorList>
    </citation>
    <scope>NUCLEOTIDE SEQUENCE [LARGE SCALE GENOMIC DNA]</scope>
    <source>
        <strain evidence="2 9">FAN1</strain>
    </source>
</reference>
<dbReference type="AlphaFoldDB" id="A0A252B2M0"/>
<evidence type="ECO:0000313" key="2">
    <source>
        <dbReference type="EMBL" id="BBC80111.1"/>
    </source>
</evidence>
<dbReference type="Proteomes" id="UP000032670">
    <property type="component" value="Unassembled WGS sequence"/>
</dbReference>
<dbReference type="EMBL" id="JOMO01000047">
    <property type="protein sequence ID" value="OUI79833.1"/>
    <property type="molecule type" value="Genomic_DNA"/>
</dbReference>
<evidence type="ECO:0000313" key="6">
    <source>
        <dbReference type="Proteomes" id="UP000032670"/>
    </source>
</evidence>
<dbReference type="GeneID" id="76203449"/>
<evidence type="ECO:0000313" key="8">
    <source>
        <dbReference type="Proteomes" id="UP000194999"/>
    </source>
</evidence>
<dbReference type="Proteomes" id="UP000194999">
    <property type="component" value="Unassembled WGS sequence"/>
</dbReference>
<evidence type="ECO:0000313" key="9">
    <source>
        <dbReference type="Proteomes" id="UP000270034"/>
    </source>
</evidence>
<evidence type="ECO:0000256" key="1">
    <source>
        <dbReference type="SAM" id="Phobius"/>
    </source>
</evidence>
<keyword evidence="1" id="KW-1133">Transmembrane helix</keyword>
<dbReference type="EMBL" id="AP018515">
    <property type="protein sequence ID" value="BBC80111.1"/>
    <property type="molecule type" value="Genomic_DNA"/>
</dbReference>
<dbReference type="Proteomes" id="UP000194639">
    <property type="component" value="Unassembled WGS sequence"/>
</dbReference>
<reference evidence="3 6" key="1">
    <citation type="submission" date="2012-11" db="EMBL/GenBank/DDBJ databases">
        <title>Whole genome sequence of Acetobacter orientalis 21F-2.</title>
        <authorList>
            <person name="Azuma Y."/>
            <person name="Higashiura N."/>
            <person name="Hirakawa H."/>
            <person name="Matsushita K."/>
        </authorList>
    </citation>
    <scope>NUCLEOTIDE SEQUENCE [LARGE SCALE GENOMIC DNA]</scope>
    <source>
        <strain evidence="3 6">21F-2</strain>
    </source>
</reference>
<evidence type="ECO:0000313" key="5">
    <source>
        <dbReference type="EMBL" id="OUI98613.1"/>
    </source>
</evidence>
<keyword evidence="6" id="KW-1185">Reference proteome</keyword>
<evidence type="ECO:0000313" key="7">
    <source>
        <dbReference type="Proteomes" id="UP000194639"/>
    </source>
</evidence>
<feature type="transmembrane region" description="Helical" evidence="1">
    <location>
        <begin position="24"/>
        <end position="44"/>
    </location>
</feature>
<keyword evidence="1" id="KW-0812">Transmembrane</keyword>